<dbReference type="AlphaFoldDB" id="A0A0P9F0H8"/>
<name>A0A0P9F0H8_9BACL</name>
<dbReference type="RefSeq" id="WP_054968145.1">
    <property type="nucleotide sequence ID" value="NZ_LJCO01000021.1"/>
</dbReference>
<organism evidence="1 2">
    <name type="scientific">Alicyclobacillus ferrooxydans</name>
    <dbReference type="NCBI Taxonomy" id="471514"/>
    <lineage>
        <taxon>Bacteria</taxon>
        <taxon>Bacillati</taxon>
        <taxon>Bacillota</taxon>
        <taxon>Bacilli</taxon>
        <taxon>Bacillales</taxon>
        <taxon>Alicyclobacillaceae</taxon>
        <taxon>Alicyclobacillus</taxon>
    </lineage>
</organism>
<comment type="caution">
    <text evidence="1">The sequence shown here is derived from an EMBL/GenBank/DDBJ whole genome shotgun (WGS) entry which is preliminary data.</text>
</comment>
<evidence type="ECO:0000313" key="1">
    <source>
        <dbReference type="EMBL" id="KPV44835.1"/>
    </source>
</evidence>
<protein>
    <submittedName>
        <fullName evidence="1">Uncharacterized protein</fullName>
    </submittedName>
</protein>
<evidence type="ECO:0000313" key="2">
    <source>
        <dbReference type="Proteomes" id="UP000050482"/>
    </source>
</evidence>
<sequence>MANYNFVYMGAIKAPDLKMVVLNAVHIRRDSQDNDRFVYGLTRAQLNFLARELSHSSARFKLVSTHVPPEEWANTPEMNTNKARFMRILANNHVSMVLLSQRCGERLA</sequence>
<accession>A0A0P9F0H8</accession>
<reference evidence="1 2" key="1">
    <citation type="submission" date="2015-09" db="EMBL/GenBank/DDBJ databases">
        <title>Draft genome sequence of Alicyclobacillus ferrooxydans DSM 22381.</title>
        <authorList>
            <person name="Hemp J."/>
        </authorList>
    </citation>
    <scope>NUCLEOTIDE SEQUENCE [LARGE SCALE GENOMIC DNA]</scope>
    <source>
        <strain evidence="1 2">TC-34</strain>
    </source>
</reference>
<proteinExistence type="predicted"/>
<dbReference type="Proteomes" id="UP000050482">
    <property type="component" value="Unassembled WGS sequence"/>
</dbReference>
<dbReference type="PATRIC" id="fig|471514.4.peg.4346"/>
<dbReference type="EMBL" id="LJCO01000021">
    <property type="protein sequence ID" value="KPV44835.1"/>
    <property type="molecule type" value="Genomic_DNA"/>
</dbReference>
<dbReference type="InterPro" id="IPR029052">
    <property type="entry name" value="Metallo-depent_PP-like"/>
</dbReference>
<dbReference type="SUPFAM" id="SSF56300">
    <property type="entry name" value="Metallo-dependent phosphatases"/>
    <property type="match status" value="1"/>
</dbReference>
<keyword evidence="2" id="KW-1185">Reference proteome</keyword>
<dbReference type="Gene3D" id="3.60.21.10">
    <property type="match status" value="1"/>
</dbReference>
<gene>
    <name evidence="1" type="ORF">AN477_05330</name>
</gene>